<dbReference type="GO" id="GO:1990904">
    <property type="term" value="C:ribonucleoprotein complex"/>
    <property type="evidence" value="ECO:0007669"/>
    <property type="project" value="UniProtKB-KW"/>
</dbReference>
<dbReference type="Pfam" id="PF01281">
    <property type="entry name" value="Ribosomal_L9_N"/>
    <property type="match status" value="1"/>
</dbReference>
<dbReference type="InterPro" id="IPR020070">
    <property type="entry name" value="Ribosomal_bL9_N"/>
</dbReference>
<dbReference type="Gene3D" id="3.40.5.10">
    <property type="entry name" value="Ribosomal protein L9, N-terminal domain"/>
    <property type="match status" value="1"/>
</dbReference>
<dbReference type="HAMAP" id="MF_00503">
    <property type="entry name" value="Ribosomal_bL9"/>
    <property type="match status" value="1"/>
</dbReference>
<dbReference type="GO" id="GO:0019843">
    <property type="term" value="F:rRNA binding"/>
    <property type="evidence" value="ECO:0007669"/>
    <property type="project" value="UniProtKB-UniRule"/>
</dbReference>
<keyword evidence="4 7" id="KW-0689">Ribosomal protein</keyword>
<evidence type="ECO:0000256" key="6">
    <source>
        <dbReference type="ARBA" id="ARBA00035292"/>
    </source>
</evidence>
<keyword evidence="3 7" id="KW-0694">RNA-binding</keyword>
<dbReference type="Proteomes" id="UP000033671">
    <property type="component" value="Unassembled WGS sequence"/>
</dbReference>
<dbReference type="InterPro" id="IPR009027">
    <property type="entry name" value="Ribosomal_bL9/RNase_H1_N"/>
</dbReference>
<proteinExistence type="inferred from homology"/>
<dbReference type="SUPFAM" id="SSF55653">
    <property type="entry name" value="Ribosomal protein L9 C-domain"/>
    <property type="match status" value="1"/>
</dbReference>
<evidence type="ECO:0000256" key="3">
    <source>
        <dbReference type="ARBA" id="ARBA00022884"/>
    </source>
</evidence>
<protein>
    <recommendedName>
        <fullName evidence="6 7">Large ribosomal subunit protein bL9</fullName>
    </recommendedName>
</protein>
<evidence type="ECO:0000259" key="9">
    <source>
        <dbReference type="Pfam" id="PF03948"/>
    </source>
</evidence>
<sequence>MKLILIKPVKKLGKIMDIVDVANGFGRNYLLPRNYAIRATNANLEIVKSTVQQLNEKNQKGIDAAQAVMQKIDRSFITFICQTSDDGKLFGSITAKEIIKKLQISSDIKAYIDIKPIKTAGIHEVEVSLHAEVHCKVFVNVARSNTEAQEYLKKFNTSLHDTNNNVLVEKNSSIS</sequence>
<feature type="domain" description="Ribosomal protein L9" evidence="8">
    <location>
        <begin position="1"/>
        <end position="46"/>
    </location>
</feature>
<gene>
    <name evidence="7" type="primary">rplI</name>
    <name evidence="10" type="ORF">OTSTA716_0933</name>
</gene>
<dbReference type="GO" id="GO:0006412">
    <property type="term" value="P:translation"/>
    <property type="evidence" value="ECO:0007669"/>
    <property type="project" value="UniProtKB-UniRule"/>
</dbReference>
<evidence type="ECO:0000256" key="5">
    <source>
        <dbReference type="ARBA" id="ARBA00023274"/>
    </source>
</evidence>
<evidence type="ECO:0000256" key="7">
    <source>
        <dbReference type="HAMAP-Rule" id="MF_00503"/>
    </source>
</evidence>
<dbReference type="PANTHER" id="PTHR21368">
    <property type="entry name" value="50S RIBOSOMAL PROTEIN L9"/>
    <property type="match status" value="1"/>
</dbReference>
<dbReference type="GO" id="GO:0005840">
    <property type="term" value="C:ribosome"/>
    <property type="evidence" value="ECO:0007669"/>
    <property type="project" value="UniProtKB-KW"/>
</dbReference>
<evidence type="ECO:0000259" key="8">
    <source>
        <dbReference type="Pfam" id="PF01281"/>
    </source>
</evidence>
<feature type="domain" description="Large ribosomal subunit protein bL9 C-terminal" evidence="9">
    <location>
        <begin position="64"/>
        <end position="142"/>
    </location>
</feature>
<dbReference type="Pfam" id="PF03948">
    <property type="entry name" value="Ribosomal_L9_C"/>
    <property type="match status" value="1"/>
</dbReference>
<dbReference type="NCBIfam" id="TIGR00158">
    <property type="entry name" value="L9"/>
    <property type="match status" value="1"/>
</dbReference>
<evidence type="ECO:0000256" key="1">
    <source>
        <dbReference type="ARBA" id="ARBA00010605"/>
    </source>
</evidence>
<dbReference type="RefSeq" id="WP_045917028.1">
    <property type="nucleotide sequence ID" value="NZ_LAOA01000030.1"/>
</dbReference>
<dbReference type="PATRIC" id="fig|1359175.3.peg.1743"/>
<dbReference type="GO" id="GO:0003735">
    <property type="term" value="F:structural constituent of ribosome"/>
    <property type="evidence" value="ECO:0007669"/>
    <property type="project" value="InterPro"/>
</dbReference>
<comment type="similarity">
    <text evidence="1 7">Belongs to the bacterial ribosomal protein bL9 family.</text>
</comment>
<evidence type="ECO:0000256" key="2">
    <source>
        <dbReference type="ARBA" id="ARBA00022730"/>
    </source>
</evidence>
<dbReference type="Gene3D" id="3.10.430.100">
    <property type="entry name" value="Ribosomal protein L9, C-terminal domain"/>
    <property type="match status" value="1"/>
</dbReference>
<keyword evidence="2 7" id="KW-0699">rRNA-binding</keyword>
<dbReference type="EMBL" id="LAOA01000030">
    <property type="protein sequence ID" value="KJV76105.1"/>
    <property type="molecule type" value="Genomic_DNA"/>
</dbReference>
<dbReference type="AlphaFoldDB" id="A0A0F3P706"/>
<dbReference type="InterPro" id="IPR036935">
    <property type="entry name" value="Ribosomal_bL9_N_sf"/>
</dbReference>
<dbReference type="InterPro" id="IPR000244">
    <property type="entry name" value="Ribosomal_bL9"/>
</dbReference>
<dbReference type="InterPro" id="IPR020069">
    <property type="entry name" value="Ribosomal_bL9_C"/>
</dbReference>
<evidence type="ECO:0000313" key="11">
    <source>
        <dbReference type="Proteomes" id="UP000033671"/>
    </source>
</evidence>
<dbReference type="InterPro" id="IPR020594">
    <property type="entry name" value="Ribosomal_bL9_bac/chp"/>
</dbReference>
<accession>A0A0F3P706</accession>
<dbReference type="SUPFAM" id="SSF55658">
    <property type="entry name" value="L9 N-domain-like"/>
    <property type="match status" value="1"/>
</dbReference>
<comment type="caution">
    <text evidence="10">The sequence shown here is derived from an EMBL/GenBank/DDBJ whole genome shotgun (WGS) entry which is preliminary data.</text>
</comment>
<evidence type="ECO:0000313" key="10">
    <source>
        <dbReference type="EMBL" id="KJV76105.1"/>
    </source>
</evidence>
<keyword evidence="5 7" id="KW-0687">Ribonucleoprotein</keyword>
<reference evidence="10 11" key="1">
    <citation type="submission" date="2015-01" db="EMBL/GenBank/DDBJ databases">
        <title>Genome Sequencing of Rickettsiales.</title>
        <authorList>
            <person name="Daugherty S.C."/>
            <person name="Su Q."/>
            <person name="Abolude K."/>
            <person name="Beier-Sexton M."/>
            <person name="Carlyon J.A."/>
            <person name="Carter R."/>
            <person name="Day N.P."/>
            <person name="Dumler S.J."/>
            <person name="Dyachenko V."/>
            <person name="Godinez A."/>
            <person name="Kurtti T.J."/>
            <person name="Lichay M."/>
            <person name="Mullins K.E."/>
            <person name="Ott S."/>
            <person name="Pappas-Brown V."/>
            <person name="Paris D.H."/>
            <person name="Patel P."/>
            <person name="Richards A.L."/>
            <person name="Sadzewicz L."/>
            <person name="Sears K."/>
            <person name="Seidman D."/>
            <person name="Sengamalay N."/>
            <person name="Stenos J."/>
            <person name="Tallon L.J."/>
            <person name="Vincent G."/>
            <person name="Fraser C.M."/>
            <person name="Munderloh U."/>
            <person name="Dunning-Hotopp J.C."/>
        </authorList>
    </citation>
    <scope>NUCLEOTIDE SEQUENCE [LARGE SCALE GENOMIC DNA]</scope>
    <source>
        <strain evidence="10 11">TA716</strain>
    </source>
</reference>
<comment type="function">
    <text evidence="7">Binds to the 23S rRNA.</text>
</comment>
<dbReference type="InterPro" id="IPR036791">
    <property type="entry name" value="Ribosomal_bL9_C_sf"/>
</dbReference>
<evidence type="ECO:0000256" key="4">
    <source>
        <dbReference type="ARBA" id="ARBA00022980"/>
    </source>
</evidence>
<organism evidence="10 11">
    <name type="scientific">Orientia tsutsugamushi str. TA716</name>
    <dbReference type="NCBI Taxonomy" id="1359175"/>
    <lineage>
        <taxon>Bacteria</taxon>
        <taxon>Pseudomonadati</taxon>
        <taxon>Pseudomonadota</taxon>
        <taxon>Alphaproteobacteria</taxon>
        <taxon>Rickettsiales</taxon>
        <taxon>Rickettsiaceae</taxon>
        <taxon>Rickettsieae</taxon>
        <taxon>Orientia</taxon>
    </lineage>
</organism>
<name>A0A0F3P706_ORITS</name>